<dbReference type="SUPFAM" id="SSF46955">
    <property type="entry name" value="Putative DNA-binding domain"/>
    <property type="match status" value="1"/>
</dbReference>
<dbReference type="EMBL" id="BMCU01000002">
    <property type="protein sequence ID" value="GGG03456.1"/>
    <property type="molecule type" value="Genomic_DNA"/>
</dbReference>
<evidence type="ECO:0000259" key="2">
    <source>
        <dbReference type="PROSITE" id="PS50937"/>
    </source>
</evidence>
<dbReference type="GO" id="GO:0003677">
    <property type="term" value="F:DNA binding"/>
    <property type="evidence" value="ECO:0007669"/>
    <property type="project" value="UniProtKB-KW"/>
</dbReference>
<dbReference type="InterPro" id="IPR047057">
    <property type="entry name" value="MerR_fam"/>
</dbReference>
<comment type="caution">
    <text evidence="3">The sequence shown here is derived from an EMBL/GenBank/DDBJ whole genome shotgun (WGS) entry which is preliminary data.</text>
</comment>
<dbReference type="CDD" id="cd00592">
    <property type="entry name" value="HTH_MerR-like"/>
    <property type="match status" value="1"/>
</dbReference>
<proteinExistence type="predicted"/>
<reference evidence="3" key="2">
    <citation type="submission" date="2020-09" db="EMBL/GenBank/DDBJ databases">
        <authorList>
            <person name="Sun Q."/>
            <person name="Sedlacek I."/>
        </authorList>
    </citation>
    <scope>NUCLEOTIDE SEQUENCE</scope>
    <source>
        <strain evidence="3">CCM 7905</strain>
    </source>
</reference>
<dbReference type="RefSeq" id="WP_188544377.1">
    <property type="nucleotide sequence ID" value="NZ_BMCU01000002.1"/>
</dbReference>
<keyword evidence="1" id="KW-0238">DNA-binding</keyword>
<dbReference type="PANTHER" id="PTHR30204:SF93">
    <property type="entry name" value="HTH MERR-TYPE DOMAIN-CONTAINING PROTEIN"/>
    <property type="match status" value="1"/>
</dbReference>
<evidence type="ECO:0000313" key="3">
    <source>
        <dbReference type="EMBL" id="GGG03456.1"/>
    </source>
</evidence>
<dbReference type="PROSITE" id="PS50937">
    <property type="entry name" value="HTH_MERR_2"/>
    <property type="match status" value="1"/>
</dbReference>
<feature type="domain" description="HTH merR-type" evidence="2">
    <location>
        <begin position="1"/>
        <end position="71"/>
    </location>
</feature>
<dbReference type="InterPro" id="IPR000551">
    <property type="entry name" value="MerR-type_HTH_dom"/>
</dbReference>
<dbReference type="AlphaFoldDB" id="A0A917D050"/>
<sequence length="240" mass="26448">MGWSTRQIADLAGTTLKSVRHYHDVGLLDEPERASNGYKQYGVTHLVRLMQIKRLTELGFSLADIAAQGDGRDHPEQALRTLDAELGATIERLQRARLEIAILLHESLPTDLPPELGAAAAHLTTADRQFITFASTVLSPTALDAYCNLLRSTPQLPTDAEFDNLPADSDSESTRDLAERMAPHVRRLAARFPALFTDTETDGDRQRVTRALAVAVEDLYNPAQRDVLRQVAALNATDPE</sequence>
<reference evidence="3" key="1">
    <citation type="journal article" date="2014" name="Int. J. Syst. Evol. Microbiol.">
        <title>Complete genome sequence of Corynebacterium casei LMG S-19264T (=DSM 44701T), isolated from a smear-ripened cheese.</title>
        <authorList>
            <consortium name="US DOE Joint Genome Institute (JGI-PGF)"/>
            <person name="Walter F."/>
            <person name="Albersmeier A."/>
            <person name="Kalinowski J."/>
            <person name="Ruckert C."/>
        </authorList>
    </citation>
    <scope>NUCLEOTIDE SEQUENCE</scope>
    <source>
        <strain evidence="3">CCM 7905</strain>
    </source>
</reference>
<keyword evidence="4" id="KW-1185">Reference proteome</keyword>
<organism evidence="3 4">
    <name type="scientific">Rhodococcoides trifolii</name>
    <dbReference type="NCBI Taxonomy" id="908250"/>
    <lineage>
        <taxon>Bacteria</taxon>
        <taxon>Bacillati</taxon>
        <taxon>Actinomycetota</taxon>
        <taxon>Actinomycetes</taxon>
        <taxon>Mycobacteriales</taxon>
        <taxon>Nocardiaceae</taxon>
        <taxon>Rhodococcoides</taxon>
    </lineage>
</organism>
<dbReference type="Proteomes" id="UP000654257">
    <property type="component" value="Unassembled WGS sequence"/>
</dbReference>
<evidence type="ECO:0000256" key="1">
    <source>
        <dbReference type="ARBA" id="ARBA00023125"/>
    </source>
</evidence>
<dbReference type="SMART" id="SM00422">
    <property type="entry name" value="HTH_MERR"/>
    <property type="match status" value="1"/>
</dbReference>
<evidence type="ECO:0000313" key="4">
    <source>
        <dbReference type="Proteomes" id="UP000654257"/>
    </source>
</evidence>
<name>A0A917D050_9NOCA</name>
<dbReference type="Pfam" id="PF13411">
    <property type="entry name" value="MerR_1"/>
    <property type="match status" value="1"/>
</dbReference>
<dbReference type="GO" id="GO:0003700">
    <property type="term" value="F:DNA-binding transcription factor activity"/>
    <property type="evidence" value="ECO:0007669"/>
    <property type="project" value="InterPro"/>
</dbReference>
<dbReference type="InterPro" id="IPR009061">
    <property type="entry name" value="DNA-bd_dom_put_sf"/>
</dbReference>
<accession>A0A917D050</accession>
<gene>
    <name evidence="3" type="ORF">GCM10007304_16960</name>
</gene>
<dbReference type="Gene3D" id="1.10.1660.10">
    <property type="match status" value="1"/>
</dbReference>
<dbReference type="PANTHER" id="PTHR30204">
    <property type="entry name" value="REDOX-CYCLING DRUG-SENSING TRANSCRIPTIONAL ACTIVATOR SOXR"/>
    <property type="match status" value="1"/>
</dbReference>
<protein>
    <submittedName>
        <fullName evidence="3">Transcriptional regulator, MerR family protein</fullName>
    </submittedName>
</protein>